<dbReference type="GO" id="GO:0016887">
    <property type="term" value="F:ATP hydrolysis activity"/>
    <property type="evidence" value="ECO:0007669"/>
    <property type="project" value="InterPro"/>
</dbReference>
<dbReference type="SUPFAM" id="SSF52540">
    <property type="entry name" value="P-loop containing nucleoside triphosphate hydrolases"/>
    <property type="match status" value="1"/>
</dbReference>
<evidence type="ECO:0000313" key="7">
    <source>
        <dbReference type="Proteomes" id="UP000053690"/>
    </source>
</evidence>
<keyword evidence="1" id="KW-0813">Transport</keyword>
<evidence type="ECO:0000256" key="2">
    <source>
        <dbReference type="ARBA" id="ARBA00022741"/>
    </source>
</evidence>
<evidence type="ECO:0000256" key="4">
    <source>
        <dbReference type="SAM" id="MobiDB-lite"/>
    </source>
</evidence>
<feature type="region of interest" description="Disordered" evidence="4">
    <location>
        <begin position="309"/>
        <end position="330"/>
    </location>
</feature>
<keyword evidence="3 6" id="KW-0067">ATP-binding</keyword>
<dbReference type="PROSITE" id="PS50893">
    <property type="entry name" value="ABC_TRANSPORTER_2"/>
    <property type="match status" value="1"/>
</dbReference>
<evidence type="ECO:0000256" key="1">
    <source>
        <dbReference type="ARBA" id="ARBA00022448"/>
    </source>
</evidence>
<dbReference type="STRING" id="1685378.AVO44_11110"/>
<organism evidence="6 7">
    <name type="scientific">Ruegeria profundi</name>
    <dbReference type="NCBI Taxonomy" id="1685378"/>
    <lineage>
        <taxon>Bacteria</taxon>
        <taxon>Pseudomonadati</taxon>
        <taxon>Pseudomonadota</taxon>
        <taxon>Alphaproteobacteria</taxon>
        <taxon>Rhodobacterales</taxon>
        <taxon>Roseobacteraceae</taxon>
        <taxon>Ruegeria</taxon>
    </lineage>
</organism>
<dbReference type="EMBL" id="LQBP01000005">
    <property type="protein sequence ID" value="KUJ78926.1"/>
    <property type="molecule type" value="Genomic_DNA"/>
</dbReference>
<evidence type="ECO:0000259" key="5">
    <source>
        <dbReference type="PROSITE" id="PS50893"/>
    </source>
</evidence>
<evidence type="ECO:0000313" key="6">
    <source>
        <dbReference type="EMBL" id="KUJ78926.1"/>
    </source>
</evidence>
<dbReference type="InterPro" id="IPR017871">
    <property type="entry name" value="ABC_transporter-like_CS"/>
</dbReference>
<name>A0A0X3TWL6_9RHOB</name>
<dbReference type="PANTHER" id="PTHR42711:SF15">
    <property type="entry name" value="ABC-TYPE MULTIDRUG TRANSPORT SYSTEM, ATPASE COMPONENT"/>
    <property type="match status" value="1"/>
</dbReference>
<evidence type="ECO:0000256" key="3">
    <source>
        <dbReference type="ARBA" id="ARBA00022840"/>
    </source>
</evidence>
<dbReference type="Proteomes" id="UP000053690">
    <property type="component" value="Unassembled WGS sequence"/>
</dbReference>
<dbReference type="OrthoDB" id="9778547at2"/>
<dbReference type="InterPro" id="IPR003593">
    <property type="entry name" value="AAA+_ATPase"/>
</dbReference>
<dbReference type="PANTHER" id="PTHR42711">
    <property type="entry name" value="ABC TRANSPORTER ATP-BINDING PROTEIN"/>
    <property type="match status" value="1"/>
</dbReference>
<proteinExistence type="predicted"/>
<dbReference type="InterPro" id="IPR050763">
    <property type="entry name" value="ABC_transporter_ATP-binding"/>
</dbReference>
<feature type="compositionally biased region" description="Basic and acidic residues" evidence="4">
    <location>
        <begin position="309"/>
        <end position="322"/>
    </location>
</feature>
<accession>A0A0X3TWL6</accession>
<dbReference type="AlphaFoldDB" id="A0A0X3TWL6"/>
<gene>
    <name evidence="6" type="ORF">AVO44_11110</name>
</gene>
<keyword evidence="7" id="KW-1185">Reference proteome</keyword>
<sequence length="330" mass="36101">MSDAAITIEGLRKTYKGGKGQPEKHALKGIDLTVPRGSVFGLLGPNGAGKSTLINILAGLVVKTAGRVVICGFDQDKHPRQSRAAIGVMPQELNLDPFFTPRGALEVQAGLYGVPKAQRRSAEILDLVGLSDKAEAYARTLSGGMRRRLLLAKALVHHPKILVLDEPTAGVDIELRQMLWANVRKLNEQGMTIILTTHYLEEAQEMCDEIAIINHGEMIAQDSTANLLGRMDSRTMVIAPDDPVTDLPSADGVEAALREDGNLVLRYQSIQTSAEQVLEAVRQAGIRIRDVRTEEADLEDVFLALTSSREDEAPVDDHDQPRRGMHRVRL</sequence>
<dbReference type="Gene3D" id="3.40.50.300">
    <property type="entry name" value="P-loop containing nucleotide triphosphate hydrolases"/>
    <property type="match status" value="1"/>
</dbReference>
<reference evidence="7" key="1">
    <citation type="submission" date="2015-12" db="EMBL/GenBank/DDBJ databases">
        <authorList>
            <person name="Zhang G."/>
            <person name="Stingl U."/>
        </authorList>
    </citation>
    <scope>NUCLEOTIDE SEQUENCE [LARGE SCALE GENOMIC DNA]</scope>
    <source>
        <strain evidence="7">ZGT108</strain>
    </source>
</reference>
<dbReference type="SMART" id="SM00382">
    <property type="entry name" value="AAA"/>
    <property type="match status" value="1"/>
</dbReference>
<comment type="caution">
    <text evidence="6">The sequence shown here is derived from an EMBL/GenBank/DDBJ whole genome shotgun (WGS) entry which is preliminary data.</text>
</comment>
<dbReference type="GO" id="GO:0005524">
    <property type="term" value="F:ATP binding"/>
    <property type="evidence" value="ECO:0007669"/>
    <property type="project" value="UniProtKB-KW"/>
</dbReference>
<dbReference type="PROSITE" id="PS00211">
    <property type="entry name" value="ABC_TRANSPORTER_1"/>
    <property type="match status" value="1"/>
</dbReference>
<dbReference type="InterPro" id="IPR027417">
    <property type="entry name" value="P-loop_NTPase"/>
</dbReference>
<dbReference type="Pfam" id="PF00005">
    <property type="entry name" value="ABC_tran"/>
    <property type="match status" value="1"/>
</dbReference>
<dbReference type="InterPro" id="IPR003439">
    <property type="entry name" value="ABC_transporter-like_ATP-bd"/>
</dbReference>
<protein>
    <submittedName>
        <fullName evidence="6">Multidrug ABC transporter ATP-binding protein</fullName>
    </submittedName>
</protein>
<feature type="domain" description="ABC transporter" evidence="5">
    <location>
        <begin position="6"/>
        <end position="240"/>
    </location>
</feature>
<dbReference type="RefSeq" id="WP_068336800.1">
    <property type="nucleotide sequence ID" value="NZ_LQBP01000005.1"/>
</dbReference>
<keyword evidence="2" id="KW-0547">Nucleotide-binding</keyword>